<evidence type="ECO:0000313" key="16">
    <source>
        <dbReference type="Proteomes" id="UP000571554"/>
    </source>
</evidence>
<feature type="binding site" evidence="12">
    <location>
        <position position="108"/>
    </location>
    <ligand>
        <name>[4Fe-4S] cluster</name>
        <dbReference type="ChEBI" id="CHEBI:49883"/>
        <label>3</label>
    </ligand>
</feature>
<evidence type="ECO:0000256" key="11">
    <source>
        <dbReference type="ARBA" id="ARBA00023136"/>
    </source>
</evidence>
<dbReference type="EMBL" id="JACHBW010000018">
    <property type="protein sequence ID" value="MBB6105531.1"/>
    <property type="molecule type" value="Genomic_DNA"/>
</dbReference>
<feature type="domain" description="4Fe-4S ferredoxin-type" evidence="14">
    <location>
        <begin position="124"/>
        <end position="153"/>
    </location>
</feature>
<comment type="cofactor">
    <cofactor evidence="12">
        <name>[4Fe-4S] cluster</name>
        <dbReference type="ChEBI" id="CHEBI:49883"/>
    </cofactor>
    <text evidence="12">Binds 4 [4Fe-4S] clusters per subunit.</text>
</comment>
<evidence type="ECO:0000259" key="14">
    <source>
        <dbReference type="PROSITE" id="PS51379"/>
    </source>
</evidence>
<keyword evidence="5" id="KW-0812">Transmembrane</keyword>
<name>A0A7W9U3E9_9BURK</name>
<evidence type="ECO:0000256" key="10">
    <source>
        <dbReference type="ARBA" id="ARBA00023014"/>
    </source>
</evidence>
<feature type="binding site" evidence="12">
    <location>
        <position position="103"/>
    </location>
    <ligand>
        <name>[4Fe-4S] cluster</name>
        <dbReference type="ChEBI" id="CHEBI:49883"/>
        <label>3</label>
    </ligand>
</feature>
<feature type="binding site" evidence="12">
    <location>
        <position position="160"/>
    </location>
    <ligand>
        <name>[4Fe-4S] cluster</name>
        <dbReference type="ChEBI" id="CHEBI:49883"/>
        <label>2</label>
    </ligand>
</feature>
<dbReference type="Gene3D" id="3.30.70.20">
    <property type="match status" value="2"/>
</dbReference>
<feature type="binding site" evidence="12">
    <location>
        <position position="48"/>
    </location>
    <ligand>
        <name>[4Fe-4S] cluster</name>
        <dbReference type="ChEBI" id="CHEBI:49883"/>
        <label>2</label>
    </ligand>
</feature>
<evidence type="ECO:0000256" key="2">
    <source>
        <dbReference type="ARBA" id="ARBA00022448"/>
    </source>
</evidence>
<dbReference type="RefSeq" id="WP_183729017.1">
    <property type="nucleotide sequence ID" value="NZ_JACHBW010000018.1"/>
</dbReference>
<dbReference type="GO" id="GO:0051539">
    <property type="term" value="F:4 iron, 4 sulfur cluster binding"/>
    <property type="evidence" value="ECO:0007669"/>
    <property type="project" value="UniProtKB-KW"/>
</dbReference>
<dbReference type="InterPro" id="IPR017896">
    <property type="entry name" value="4Fe4S_Fe-S-bd"/>
</dbReference>
<dbReference type="Gene3D" id="1.20.5.480">
    <property type="entry name" value="Single helix bin"/>
    <property type="match status" value="1"/>
</dbReference>
<keyword evidence="11" id="KW-0472">Membrane</keyword>
<feature type="domain" description="4Fe-4S ferredoxin-type" evidence="14">
    <location>
        <begin position="29"/>
        <end position="57"/>
    </location>
</feature>
<comment type="caution">
    <text evidence="15">The sequence shown here is derived from an EMBL/GenBank/DDBJ whole genome shotgun (WGS) entry which is preliminary data.</text>
</comment>
<dbReference type="GO" id="GO:0005886">
    <property type="term" value="C:plasma membrane"/>
    <property type="evidence" value="ECO:0007669"/>
    <property type="project" value="UniProtKB-SubCell"/>
</dbReference>
<keyword evidence="3" id="KW-1003">Cell membrane</keyword>
<dbReference type="InterPro" id="IPR051555">
    <property type="entry name" value="FDH_Electron_Transfer_Unit"/>
</dbReference>
<feature type="binding site" evidence="12">
    <location>
        <position position="100"/>
    </location>
    <ligand>
        <name>[4Fe-4S] cluster</name>
        <dbReference type="ChEBI" id="CHEBI:49883"/>
        <label>3</label>
    </ligand>
</feature>
<dbReference type="Proteomes" id="UP000571554">
    <property type="component" value="Unassembled WGS sequence"/>
</dbReference>
<evidence type="ECO:0000256" key="4">
    <source>
        <dbReference type="ARBA" id="ARBA00022485"/>
    </source>
</evidence>
<reference evidence="15 16" key="1">
    <citation type="submission" date="2020-08" db="EMBL/GenBank/DDBJ databases">
        <title>Above-ground endophytic microbial communities from plants in different locations in the United States.</title>
        <authorList>
            <person name="Frank C."/>
        </authorList>
    </citation>
    <scope>NUCLEOTIDE SEQUENCE [LARGE SCALE GENOMIC DNA]</scope>
    <source>
        <strain evidence="15 16">WP4_2_2</strain>
    </source>
</reference>
<dbReference type="AlphaFoldDB" id="A0A7W9U3E9"/>
<feature type="binding site" evidence="12">
    <location>
        <position position="44"/>
    </location>
    <ligand>
        <name>[4Fe-4S] cluster</name>
        <dbReference type="ChEBI" id="CHEBI:49883"/>
        <label>1</label>
    </ligand>
</feature>
<dbReference type="PANTHER" id="PTHR43545:SF6">
    <property type="entry name" value="FORMATE DEHYDROGENASE, NITRATE-INDUCIBLE, IRON-SULFUR SUBUNIT"/>
    <property type="match status" value="1"/>
</dbReference>
<gene>
    <name evidence="15" type="ORF">F4827_005399</name>
</gene>
<feature type="compositionally biased region" description="Gly residues" evidence="13">
    <location>
        <begin position="309"/>
        <end position="319"/>
    </location>
</feature>
<dbReference type="InterPro" id="IPR017900">
    <property type="entry name" value="4Fe4S_Fe_S_CS"/>
</dbReference>
<evidence type="ECO:0000256" key="3">
    <source>
        <dbReference type="ARBA" id="ARBA00022475"/>
    </source>
</evidence>
<evidence type="ECO:0000256" key="12">
    <source>
        <dbReference type="PIRSR" id="PIRSR036298-50"/>
    </source>
</evidence>
<proteinExistence type="predicted"/>
<feature type="binding site" evidence="12">
    <location>
        <position position="112"/>
    </location>
    <ligand>
        <name>[4Fe-4S] cluster</name>
        <dbReference type="ChEBI" id="CHEBI:49883"/>
        <label>4</label>
    </ligand>
</feature>
<dbReference type="CDD" id="cd10558">
    <property type="entry name" value="FDH-N"/>
    <property type="match status" value="1"/>
</dbReference>
<evidence type="ECO:0000256" key="7">
    <source>
        <dbReference type="ARBA" id="ARBA00022737"/>
    </source>
</evidence>
<dbReference type="InterPro" id="IPR014603">
    <property type="entry name" value="Formate_DH_Fe-S_su"/>
</dbReference>
<dbReference type="InterPro" id="IPR006470">
    <property type="entry name" value="Formate_DH_bsu_Proteobacteria"/>
</dbReference>
<evidence type="ECO:0000256" key="6">
    <source>
        <dbReference type="ARBA" id="ARBA00022723"/>
    </source>
</evidence>
<feature type="binding site" evidence="12">
    <location>
        <position position="175"/>
    </location>
    <ligand>
        <name>[4Fe-4S] cluster</name>
        <dbReference type="ChEBI" id="CHEBI:49883"/>
        <label>2</label>
    </ligand>
</feature>
<evidence type="ECO:0000256" key="8">
    <source>
        <dbReference type="ARBA" id="ARBA00022982"/>
    </source>
</evidence>
<evidence type="ECO:0000313" key="15">
    <source>
        <dbReference type="EMBL" id="MBB6105531.1"/>
    </source>
</evidence>
<feature type="binding site" evidence="12">
    <location>
        <position position="136"/>
    </location>
    <ligand>
        <name>[4Fe-4S] cluster</name>
        <dbReference type="ChEBI" id="CHEBI:49883"/>
        <label>4</label>
    </ligand>
</feature>
<evidence type="ECO:0000256" key="5">
    <source>
        <dbReference type="ARBA" id="ARBA00022692"/>
    </source>
</evidence>
<feature type="domain" description="4Fe-4S ferredoxin-type" evidence="14">
    <location>
        <begin position="91"/>
        <end position="123"/>
    </location>
</feature>
<keyword evidence="9 12" id="KW-0408">Iron</keyword>
<feature type="binding site" evidence="12">
    <location>
        <position position="179"/>
    </location>
    <ligand>
        <name>[4Fe-4S] cluster</name>
        <dbReference type="ChEBI" id="CHEBI:49883"/>
        <label>1</label>
    </ligand>
</feature>
<keyword evidence="2" id="KW-0813">Transport</keyword>
<feature type="binding site" evidence="12">
    <location>
        <position position="139"/>
    </location>
    <ligand>
        <name>[4Fe-4S] cluster</name>
        <dbReference type="ChEBI" id="CHEBI:49883"/>
        <label>4</label>
    </ligand>
</feature>
<evidence type="ECO:0000256" key="9">
    <source>
        <dbReference type="ARBA" id="ARBA00023004"/>
    </source>
</evidence>
<feature type="binding site" evidence="12">
    <location>
        <position position="133"/>
    </location>
    <ligand>
        <name>[4Fe-4S] cluster</name>
        <dbReference type="ChEBI" id="CHEBI:49883"/>
        <label>4</label>
    </ligand>
</feature>
<dbReference type="PIRSF" id="PIRSF036298">
    <property type="entry name" value="FDH_4Fe4S"/>
    <property type="match status" value="1"/>
</dbReference>
<dbReference type="GO" id="GO:0045333">
    <property type="term" value="P:cellular respiration"/>
    <property type="evidence" value="ECO:0007669"/>
    <property type="project" value="InterPro"/>
</dbReference>
<keyword evidence="7" id="KW-0677">Repeat</keyword>
<dbReference type="InterPro" id="IPR015246">
    <property type="entry name" value="Formate_DH_TM"/>
</dbReference>
<keyword evidence="8" id="KW-0249">Electron transport</keyword>
<dbReference type="PROSITE" id="PS00198">
    <property type="entry name" value="4FE4S_FER_1"/>
    <property type="match status" value="1"/>
</dbReference>
<sequence length="331" mass="35997">MAFQSLDIKRLSATTTPPPGVREPVTGTVAKLIDVTKCIGCKACQTACMEWNDLRDEVGINTGVYDNPRDLTEHSWTVMRYTEYENPDGNLEWLIRKDGCMHCEDPGCLKACPSPGAIVQYTNGIVDFHEENCIGCGYCITGCPFNIPRLSKTEHRVYKCTLCSDRVAVGQEPACVKTCPTGAIVFGTKEDMKVHAAERIEDLKERGFENAGLYDPPGVGGTHVMYVLHHADTPSLYHGLPDNPRISPFVRLWKGVAKPLALAGIALAAVAGFFHYTRIGPNETHAEDEEAAIDEAQRIRSQRSGIGGVGGIGGIGGIGSIPPEERNDERP</sequence>
<dbReference type="GO" id="GO:0015944">
    <property type="term" value="P:formate oxidation"/>
    <property type="evidence" value="ECO:0007669"/>
    <property type="project" value="InterPro"/>
</dbReference>
<dbReference type="Pfam" id="PF09163">
    <property type="entry name" value="Form-deh_trans"/>
    <property type="match status" value="1"/>
</dbReference>
<organism evidence="15 16">
    <name type="scientific">Paraburkholderia bannensis</name>
    <dbReference type="NCBI Taxonomy" id="765414"/>
    <lineage>
        <taxon>Bacteria</taxon>
        <taxon>Pseudomonadati</taxon>
        <taxon>Pseudomonadota</taxon>
        <taxon>Betaproteobacteria</taxon>
        <taxon>Burkholderiales</taxon>
        <taxon>Burkholderiaceae</taxon>
        <taxon>Paraburkholderia</taxon>
    </lineage>
</organism>
<keyword evidence="4 12" id="KW-0004">4Fe-4S</keyword>
<dbReference type="SUPFAM" id="SSF54862">
    <property type="entry name" value="4Fe-4S ferredoxins"/>
    <property type="match status" value="1"/>
</dbReference>
<evidence type="ECO:0000256" key="13">
    <source>
        <dbReference type="SAM" id="MobiDB-lite"/>
    </source>
</evidence>
<feature type="binding site" evidence="12">
    <location>
        <position position="143"/>
    </location>
    <ligand>
        <name>[4Fe-4S] cluster</name>
        <dbReference type="ChEBI" id="CHEBI:49883"/>
        <label>3</label>
    </ligand>
</feature>
<dbReference type="InterPro" id="IPR038384">
    <property type="entry name" value="Formate_DH_C_sf"/>
</dbReference>
<accession>A0A7W9U3E9</accession>
<feature type="binding site" evidence="12">
    <location>
        <position position="41"/>
    </location>
    <ligand>
        <name>[4Fe-4S] cluster</name>
        <dbReference type="ChEBI" id="CHEBI:49883"/>
        <label>1</label>
    </ligand>
</feature>
<protein>
    <submittedName>
        <fullName evidence="15">Formate dehydrogenase iron-sulfur subunit</fullName>
    </submittedName>
</protein>
<feature type="binding site" evidence="12">
    <location>
        <position position="38"/>
    </location>
    <ligand>
        <name>[4Fe-4S] cluster</name>
        <dbReference type="ChEBI" id="CHEBI:49883"/>
        <label>1</label>
    </ligand>
</feature>
<keyword evidence="10 12" id="KW-0411">Iron-sulfur</keyword>
<dbReference type="GO" id="GO:0046872">
    <property type="term" value="F:metal ion binding"/>
    <property type="evidence" value="ECO:0007669"/>
    <property type="project" value="UniProtKB-KW"/>
</dbReference>
<evidence type="ECO:0000256" key="1">
    <source>
        <dbReference type="ARBA" id="ARBA00004236"/>
    </source>
</evidence>
<dbReference type="NCBIfam" id="TIGR01582">
    <property type="entry name" value="FDH-beta"/>
    <property type="match status" value="1"/>
</dbReference>
<keyword evidence="6 12" id="KW-0479">Metal-binding</keyword>
<feature type="binding site" evidence="12">
    <location>
        <position position="163"/>
    </location>
    <ligand>
        <name>[4Fe-4S] cluster</name>
        <dbReference type="ChEBI" id="CHEBI:49883"/>
        <label>2</label>
    </ligand>
</feature>
<keyword evidence="16" id="KW-1185">Reference proteome</keyword>
<comment type="subcellular location">
    <subcellularLocation>
        <location evidence="1">Cell membrane</location>
    </subcellularLocation>
</comment>
<dbReference type="PROSITE" id="PS51379">
    <property type="entry name" value="4FE4S_FER_2"/>
    <property type="match status" value="3"/>
</dbReference>
<feature type="region of interest" description="Disordered" evidence="13">
    <location>
        <begin position="309"/>
        <end position="331"/>
    </location>
</feature>
<dbReference type="Pfam" id="PF13247">
    <property type="entry name" value="Fer4_11"/>
    <property type="match status" value="1"/>
</dbReference>
<dbReference type="PANTHER" id="PTHR43545">
    <property type="entry name" value="FORMATE DEHYDROGENASE, NITRATE-INDUCIBLE, IRON-SULFUR SUBUNIT"/>
    <property type="match status" value="1"/>
</dbReference>